<dbReference type="InterPro" id="IPR001967">
    <property type="entry name" value="Peptidase_S11_N"/>
</dbReference>
<evidence type="ECO:0000256" key="8">
    <source>
        <dbReference type="PIRSR" id="PIRSR618044-2"/>
    </source>
</evidence>
<evidence type="ECO:0000313" key="12">
    <source>
        <dbReference type="Proteomes" id="UP000177855"/>
    </source>
</evidence>
<dbReference type="InterPro" id="IPR012338">
    <property type="entry name" value="Beta-lactam/transpept-like"/>
</dbReference>
<dbReference type="AlphaFoldDB" id="A0A1F8CH98"/>
<evidence type="ECO:0000256" key="7">
    <source>
        <dbReference type="PIRSR" id="PIRSR618044-1"/>
    </source>
</evidence>
<feature type="active site" description="Proton acceptor" evidence="7">
    <location>
        <position position="45"/>
    </location>
</feature>
<dbReference type="GO" id="GO:0008360">
    <property type="term" value="P:regulation of cell shape"/>
    <property type="evidence" value="ECO:0007669"/>
    <property type="project" value="UniProtKB-KW"/>
</dbReference>
<comment type="caution">
    <text evidence="11">The sequence shown here is derived from an EMBL/GenBank/DDBJ whole genome shotgun (WGS) entry which is preliminary data.</text>
</comment>
<dbReference type="GO" id="GO:0009252">
    <property type="term" value="P:peptidoglycan biosynthetic process"/>
    <property type="evidence" value="ECO:0007669"/>
    <property type="project" value="UniProtKB-KW"/>
</dbReference>
<evidence type="ECO:0000259" key="10">
    <source>
        <dbReference type="Pfam" id="PF00768"/>
    </source>
</evidence>
<dbReference type="STRING" id="1802532.A2210_02995"/>
<feature type="active site" evidence="7">
    <location>
        <position position="95"/>
    </location>
</feature>
<dbReference type="GO" id="GO:0006508">
    <property type="term" value="P:proteolysis"/>
    <property type="evidence" value="ECO:0007669"/>
    <property type="project" value="InterPro"/>
</dbReference>
<keyword evidence="5" id="KW-0573">Peptidoglycan synthesis</keyword>
<organism evidence="11 12">
    <name type="scientific">Candidatus Woesebacteria bacterium RIFOXYA1_FULL_40_18</name>
    <dbReference type="NCBI Taxonomy" id="1802532"/>
    <lineage>
        <taxon>Bacteria</taxon>
        <taxon>Candidatus Woeseibacteriota</taxon>
    </lineage>
</organism>
<dbReference type="PANTHER" id="PTHR21581:SF6">
    <property type="entry name" value="TRAFFICKING PROTEIN PARTICLE COMPLEX SUBUNIT 12"/>
    <property type="match status" value="1"/>
</dbReference>
<name>A0A1F8CH98_9BACT</name>
<accession>A0A1F8CH98</accession>
<dbReference type="InterPro" id="IPR018044">
    <property type="entry name" value="Peptidase_S11"/>
</dbReference>
<dbReference type="Proteomes" id="UP000177855">
    <property type="component" value="Unassembled WGS sequence"/>
</dbReference>
<gene>
    <name evidence="11" type="ORF">A2210_02995</name>
</gene>
<comment type="similarity">
    <text evidence="1 9">Belongs to the peptidase S11 family.</text>
</comment>
<evidence type="ECO:0000313" key="11">
    <source>
        <dbReference type="EMBL" id="OGM75690.1"/>
    </source>
</evidence>
<reference evidence="11 12" key="1">
    <citation type="journal article" date="2016" name="Nat. Commun.">
        <title>Thousands of microbial genomes shed light on interconnected biogeochemical processes in an aquifer system.</title>
        <authorList>
            <person name="Anantharaman K."/>
            <person name="Brown C.T."/>
            <person name="Hug L.A."/>
            <person name="Sharon I."/>
            <person name="Castelle C.J."/>
            <person name="Probst A.J."/>
            <person name="Thomas B.C."/>
            <person name="Singh A."/>
            <person name="Wilkins M.J."/>
            <person name="Karaoz U."/>
            <person name="Brodie E.L."/>
            <person name="Williams K.H."/>
            <person name="Hubbard S.S."/>
            <person name="Banfield J.F."/>
        </authorList>
    </citation>
    <scope>NUCLEOTIDE SEQUENCE [LARGE SCALE GENOMIC DNA]</scope>
</reference>
<dbReference type="Pfam" id="PF00768">
    <property type="entry name" value="Peptidase_S11"/>
    <property type="match status" value="1"/>
</dbReference>
<dbReference type="PANTHER" id="PTHR21581">
    <property type="entry name" value="D-ALANYL-D-ALANINE CARBOXYPEPTIDASE"/>
    <property type="match status" value="1"/>
</dbReference>
<evidence type="ECO:0000256" key="9">
    <source>
        <dbReference type="RuleBase" id="RU004016"/>
    </source>
</evidence>
<dbReference type="GO" id="GO:0071555">
    <property type="term" value="P:cell wall organization"/>
    <property type="evidence" value="ECO:0007669"/>
    <property type="project" value="UniProtKB-KW"/>
</dbReference>
<dbReference type="PRINTS" id="PR00725">
    <property type="entry name" value="DADACBPTASE1"/>
</dbReference>
<feature type="binding site" evidence="8">
    <location>
        <position position="206"/>
    </location>
    <ligand>
        <name>substrate</name>
    </ligand>
</feature>
<dbReference type="SUPFAM" id="SSF56601">
    <property type="entry name" value="beta-lactamase/transpeptidase-like"/>
    <property type="match status" value="1"/>
</dbReference>
<keyword evidence="6" id="KW-0961">Cell wall biogenesis/degradation</keyword>
<evidence type="ECO:0000256" key="2">
    <source>
        <dbReference type="ARBA" id="ARBA00022729"/>
    </source>
</evidence>
<keyword evidence="4" id="KW-0133">Cell shape</keyword>
<keyword evidence="3" id="KW-0378">Hydrolase</keyword>
<proteinExistence type="inferred from homology"/>
<protein>
    <recommendedName>
        <fullName evidence="10">Peptidase S11 D-alanyl-D-alanine carboxypeptidase A N-terminal domain-containing protein</fullName>
    </recommendedName>
</protein>
<evidence type="ECO:0000256" key="4">
    <source>
        <dbReference type="ARBA" id="ARBA00022960"/>
    </source>
</evidence>
<evidence type="ECO:0000256" key="5">
    <source>
        <dbReference type="ARBA" id="ARBA00022984"/>
    </source>
</evidence>
<keyword evidence="2" id="KW-0732">Signal</keyword>
<dbReference type="EMBL" id="MGHS01000049">
    <property type="protein sequence ID" value="OGM75690.1"/>
    <property type="molecule type" value="Genomic_DNA"/>
</dbReference>
<dbReference type="GO" id="GO:0009002">
    <property type="term" value="F:serine-type D-Ala-D-Ala carboxypeptidase activity"/>
    <property type="evidence" value="ECO:0007669"/>
    <property type="project" value="InterPro"/>
</dbReference>
<feature type="domain" description="Peptidase S11 D-alanyl-D-alanine carboxypeptidase A N-terminal" evidence="10">
    <location>
        <begin position="10"/>
        <end position="235"/>
    </location>
</feature>
<evidence type="ECO:0000256" key="3">
    <source>
        <dbReference type="ARBA" id="ARBA00022801"/>
    </source>
</evidence>
<sequence>MPVLASDSSFPIISAQAALAVDLNSGVSLYEKNPDKSLLPASTTKIVTALTAMDYYPRDTVLTVGKVGIDGQKMGLVTGEKIKVSDLLYGLLVYSANDAAKVLAQNYCAGTCGEAAFVQAMNVKALHLSLKNTKFSNPAGLDDGDGHMTTARDLVRVSSVAMQIPEFAKIVGTKSIVVKSTDGKIVHRLTNINELLGKVAGVEGVKTGWTEGARENLVTYINRDNHKVMIAILGSQDRFGETRELIDWIFGNYSWQPVGFSVAKVVNY</sequence>
<evidence type="ECO:0000256" key="6">
    <source>
        <dbReference type="ARBA" id="ARBA00023316"/>
    </source>
</evidence>
<dbReference type="Gene3D" id="3.40.710.10">
    <property type="entry name" value="DD-peptidase/beta-lactamase superfamily"/>
    <property type="match status" value="1"/>
</dbReference>
<feature type="active site" description="Acyl-ester intermediate" evidence="7">
    <location>
        <position position="42"/>
    </location>
</feature>
<evidence type="ECO:0000256" key="1">
    <source>
        <dbReference type="ARBA" id="ARBA00007164"/>
    </source>
</evidence>